<dbReference type="EMBL" id="KZ664636">
    <property type="protein sequence ID" value="PPS04193.1"/>
    <property type="molecule type" value="Genomic_DNA"/>
</dbReference>
<proteinExistence type="predicted"/>
<name>A0A2P5XLG0_GOSBA</name>
<sequence length="118" mass="13903">MDGWWLRRWVLMMWRDIISNALSGLDEAVLRRTTKAELDRFRIVEVCHDDLKMEGRAEFHCELEARRFNDLKEEPLRGNWWKGCLISTVGPEDDAAPFLFFEAGTAVFLPREVDIVYL</sequence>
<dbReference type="AlphaFoldDB" id="A0A2P5XLG0"/>
<dbReference type="Proteomes" id="UP000239757">
    <property type="component" value="Unassembled WGS sequence"/>
</dbReference>
<accession>A0A2P5XLG0</accession>
<evidence type="ECO:0008006" key="4">
    <source>
        <dbReference type="Google" id="ProtNLM"/>
    </source>
</evidence>
<feature type="signal peptide" evidence="1">
    <location>
        <begin position="1"/>
        <end position="21"/>
    </location>
</feature>
<feature type="chain" id="PRO_5015124170" description="Agenet domain-containing protein" evidence="1">
    <location>
        <begin position="22"/>
        <end position="118"/>
    </location>
</feature>
<evidence type="ECO:0000256" key="1">
    <source>
        <dbReference type="SAM" id="SignalP"/>
    </source>
</evidence>
<organism evidence="2 3">
    <name type="scientific">Gossypium barbadense</name>
    <name type="common">Sea Island cotton</name>
    <name type="synonym">Hibiscus barbadensis</name>
    <dbReference type="NCBI Taxonomy" id="3634"/>
    <lineage>
        <taxon>Eukaryota</taxon>
        <taxon>Viridiplantae</taxon>
        <taxon>Streptophyta</taxon>
        <taxon>Embryophyta</taxon>
        <taxon>Tracheophyta</taxon>
        <taxon>Spermatophyta</taxon>
        <taxon>Magnoliopsida</taxon>
        <taxon>eudicotyledons</taxon>
        <taxon>Gunneridae</taxon>
        <taxon>Pentapetalae</taxon>
        <taxon>rosids</taxon>
        <taxon>malvids</taxon>
        <taxon>Malvales</taxon>
        <taxon>Malvaceae</taxon>
        <taxon>Malvoideae</taxon>
        <taxon>Gossypium</taxon>
    </lineage>
</organism>
<protein>
    <recommendedName>
        <fullName evidence="4">Agenet domain-containing protein</fullName>
    </recommendedName>
</protein>
<evidence type="ECO:0000313" key="2">
    <source>
        <dbReference type="EMBL" id="PPS04193.1"/>
    </source>
</evidence>
<keyword evidence="1" id="KW-0732">Signal</keyword>
<reference evidence="2 3" key="1">
    <citation type="submission" date="2015-01" db="EMBL/GenBank/DDBJ databases">
        <title>Genome of allotetraploid Gossypium barbadense reveals genomic plasticity and fiber elongation in cotton evolution.</title>
        <authorList>
            <person name="Chen X."/>
            <person name="Liu X."/>
            <person name="Zhao B."/>
            <person name="Zheng H."/>
            <person name="Hu Y."/>
            <person name="Lu G."/>
            <person name="Yang C."/>
            <person name="Chen J."/>
            <person name="Shan C."/>
            <person name="Zhang L."/>
            <person name="Zhou Y."/>
            <person name="Wang L."/>
            <person name="Guo W."/>
            <person name="Bai Y."/>
            <person name="Ruan J."/>
            <person name="Shangguan X."/>
            <person name="Mao Y."/>
            <person name="Jiang J."/>
            <person name="Zhu Y."/>
            <person name="Lei J."/>
            <person name="Kang H."/>
            <person name="Chen S."/>
            <person name="He X."/>
            <person name="Wang R."/>
            <person name="Wang Y."/>
            <person name="Chen J."/>
            <person name="Wang L."/>
            <person name="Yu S."/>
            <person name="Wang B."/>
            <person name="Wei J."/>
            <person name="Song S."/>
            <person name="Lu X."/>
            <person name="Gao Z."/>
            <person name="Gu W."/>
            <person name="Deng X."/>
            <person name="Ma D."/>
            <person name="Wang S."/>
            <person name="Liang W."/>
            <person name="Fang L."/>
            <person name="Cai C."/>
            <person name="Zhu X."/>
            <person name="Zhou B."/>
            <person name="Zhang Y."/>
            <person name="Chen Z."/>
            <person name="Xu S."/>
            <person name="Zhu R."/>
            <person name="Wang S."/>
            <person name="Zhang T."/>
            <person name="Zhao G."/>
        </authorList>
    </citation>
    <scope>NUCLEOTIDE SEQUENCE [LARGE SCALE GENOMIC DNA]</scope>
    <source>
        <strain evidence="3">cv. Xinhai21</strain>
        <tissue evidence="2">Leaf</tissue>
    </source>
</reference>
<evidence type="ECO:0000313" key="3">
    <source>
        <dbReference type="Proteomes" id="UP000239757"/>
    </source>
</evidence>
<gene>
    <name evidence="2" type="ORF">GOBAR_AA16469</name>
</gene>